<dbReference type="Proteomes" id="UP000327157">
    <property type="component" value="Chromosome 11"/>
</dbReference>
<dbReference type="EMBL" id="SMOL01000559">
    <property type="protein sequence ID" value="KAB2606451.1"/>
    <property type="molecule type" value="Genomic_DNA"/>
</dbReference>
<protein>
    <submittedName>
        <fullName evidence="2">Uncharacterized protein</fullName>
    </submittedName>
</protein>
<comment type="caution">
    <text evidence="2">The sequence shown here is derived from an EMBL/GenBank/DDBJ whole genome shotgun (WGS) entry which is preliminary data.</text>
</comment>
<evidence type="ECO:0000313" key="2">
    <source>
        <dbReference type="EMBL" id="KAB2606451.1"/>
    </source>
</evidence>
<proteinExistence type="predicted"/>
<keyword evidence="3" id="KW-1185">Reference proteome</keyword>
<dbReference type="AlphaFoldDB" id="A0A5N5FXY4"/>
<evidence type="ECO:0000313" key="3">
    <source>
        <dbReference type="Proteomes" id="UP000327157"/>
    </source>
</evidence>
<feature type="compositionally biased region" description="Basic and acidic residues" evidence="1">
    <location>
        <begin position="1"/>
        <end position="18"/>
    </location>
</feature>
<reference evidence="3" key="2">
    <citation type="submission" date="2019-10" db="EMBL/GenBank/DDBJ databases">
        <title>A de novo genome assembly of a pear dwarfing rootstock.</title>
        <authorList>
            <person name="Wang F."/>
            <person name="Wang J."/>
            <person name="Li S."/>
            <person name="Zhang Y."/>
            <person name="Fang M."/>
            <person name="Ma L."/>
            <person name="Zhao Y."/>
            <person name="Jiang S."/>
        </authorList>
    </citation>
    <scope>NUCLEOTIDE SEQUENCE [LARGE SCALE GENOMIC DNA]</scope>
</reference>
<feature type="region of interest" description="Disordered" evidence="1">
    <location>
        <begin position="1"/>
        <end position="28"/>
    </location>
</feature>
<reference evidence="2 3" key="3">
    <citation type="submission" date="2019-11" db="EMBL/GenBank/DDBJ databases">
        <title>A de novo genome assembly of a pear dwarfing rootstock.</title>
        <authorList>
            <person name="Wang F."/>
            <person name="Wang J."/>
            <person name="Li S."/>
            <person name="Zhang Y."/>
            <person name="Fang M."/>
            <person name="Ma L."/>
            <person name="Zhao Y."/>
            <person name="Jiang S."/>
        </authorList>
    </citation>
    <scope>NUCLEOTIDE SEQUENCE [LARGE SCALE GENOMIC DNA]</scope>
    <source>
        <strain evidence="2">S2</strain>
        <tissue evidence="2">Leaf</tissue>
    </source>
</reference>
<name>A0A5N5FXY4_9ROSA</name>
<accession>A0A5N5FXY4</accession>
<organism evidence="2 3">
    <name type="scientific">Pyrus ussuriensis x Pyrus communis</name>
    <dbReference type="NCBI Taxonomy" id="2448454"/>
    <lineage>
        <taxon>Eukaryota</taxon>
        <taxon>Viridiplantae</taxon>
        <taxon>Streptophyta</taxon>
        <taxon>Embryophyta</taxon>
        <taxon>Tracheophyta</taxon>
        <taxon>Spermatophyta</taxon>
        <taxon>Magnoliopsida</taxon>
        <taxon>eudicotyledons</taxon>
        <taxon>Gunneridae</taxon>
        <taxon>Pentapetalae</taxon>
        <taxon>rosids</taxon>
        <taxon>fabids</taxon>
        <taxon>Rosales</taxon>
        <taxon>Rosaceae</taxon>
        <taxon>Amygdaloideae</taxon>
        <taxon>Maleae</taxon>
        <taxon>Pyrus</taxon>
    </lineage>
</organism>
<evidence type="ECO:0000256" key="1">
    <source>
        <dbReference type="SAM" id="MobiDB-lite"/>
    </source>
</evidence>
<sequence>MASDKNCTHMEKTSHEELAAPAGKGSKKGLSFVTQEDIIAIIKKELDMSSED</sequence>
<reference evidence="2 3" key="1">
    <citation type="submission" date="2019-09" db="EMBL/GenBank/DDBJ databases">
        <authorList>
            <person name="Ou C."/>
        </authorList>
    </citation>
    <scope>NUCLEOTIDE SEQUENCE [LARGE SCALE GENOMIC DNA]</scope>
    <source>
        <strain evidence="2">S2</strain>
        <tissue evidence="2">Leaf</tissue>
    </source>
</reference>
<gene>
    <name evidence="2" type="ORF">D8674_006168</name>
</gene>